<sequence length="97" mass="11088">MDGAKQFLMILQVKEAQLAPSSPFNVLKVSLHYRCGIITAVQWSSAKERDNNLHMRYFDLVCVATDYCERANADTGVDIVWINKYSKIEYICGSCYK</sequence>
<proteinExistence type="predicted"/>
<evidence type="ECO:0000313" key="1">
    <source>
        <dbReference type="EMBL" id="EER97860.2"/>
    </source>
</evidence>
<organism evidence="1 2">
    <name type="scientific">Sorghum bicolor</name>
    <name type="common">Sorghum</name>
    <name type="synonym">Sorghum vulgare</name>
    <dbReference type="NCBI Taxonomy" id="4558"/>
    <lineage>
        <taxon>Eukaryota</taxon>
        <taxon>Viridiplantae</taxon>
        <taxon>Streptophyta</taxon>
        <taxon>Embryophyta</taxon>
        <taxon>Tracheophyta</taxon>
        <taxon>Spermatophyta</taxon>
        <taxon>Magnoliopsida</taxon>
        <taxon>Liliopsida</taxon>
        <taxon>Poales</taxon>
        <taxon>Poaceae</taxon>
        <taxon>PACMAD clade</taxon>
        <taxon>Panicoideae</taxon>
        <taxon>Andropogonodae</taxon>
        <taxon>Andropogoneae</taxon>
        <taxon>Sorghinae</taxon>
        <taxon>Sorghum</taxon>
    </lineage>
</organism>
<accession>C5X7V4</accession>
<dbReference type="InParanoid" id="C5X7V4"/>
<name>C5X7V4_SORBI</name>
<dbReference type="Proteomes" id="UP000000768">
    <property type="component" value="Chromosome 2"/>
</dbReference>
<keyword evidence="2" id="KW-1185">Reference proteome</keyword>
<reference evidence="2" key="2">
    <citation type="journal article" date="2018" name="Plant J.">
        <title>The Sorghum bicolor reference genome: improved assembly, gene annotations, a transcriptome atlas, and signatures of genome organization.</title>
        <authorList>
            <person name="McCormick R.F."/>
            <person name="Truong S.K."/>
            <person name="Sreedasyam A."/>
            <person name="Jenkins J."/>
            <person name="Shu S."/>
            <person name="Sims D."/>
            <person name="Kennedy M."/>
            <person name="Amirebrahimi M."/>
            <person name="Weers B.D."/>
            <person name="McKinley B."/>
            <person name="Mattison A."/>
            <person name="Morishige D.T."/>
            <person name="Grimwood J."/>
            <person name="Schmutz J."/>
            <person name="Mullet J.E."/>
        </authorList>
    </citation>
    <scope>NUCLEOTIDE SEQUENCE [LARGE SCALE GENOMIC DNA]</scope>
    <source>
        <strain evidence="2">cv. BTx623</strain>
    </source>
</reference>
<reference evidence="1 2" key="1">
    <citation type="journal article" date="2009" name="Nature">
        <title>The Sorghum bicolor genome and the diversification of grasses.</title>
        <authorList>
            <person name="Paterson A.H."/>
            <person name="Bowers J.E."/>
            <person name="Bruggmann R."/>
            <person name="Dubchak I."/>
            <person name="Grimwood J."/>
            <person name="Gundlach H."/>
            <person name="Haberer G."/>
            <person name="Hellsten U."/>
            <person name="Mitros T."/>
            <person name="Poliakov A."/>
            <person name="Schmutz J."/>
            <person name="Spannagl M."/>
            <person name="Tang H."/>
            <person name="Wang X."/>
            <person name="Wicker T."/>
            <person name="Bharti A.K."/>
            <person name="Chapman J."/>
            <person name="Feltus F.A."/>
            <person name="Gowik U."/>
            <person name="Grigoriev I.V."/>
            <person name="Lyons E."/>
            <person name="Maher C.A."/>
            <person name="Martis M."/>
            <person name="Narechania A."/>
            <person name="Otillar R.P."/>
            <person name="Penning B.W."/>
            <person name="Salamov A.A."/>
            <person name="Wang Y."/>
            <person name="Zhang L."/>
            <person name="Carpita N.C."/>
            <person name="Freeling M."/>
            <person name="Gingle A.R."/>
            <person name="Hash C.T."/>
            <person name="Keller B."/>
            <person name="Klein P."/>
            <person name="Kresovich S."/>
            <person name="McCann M.C."/>
            <person name="Ming R."/>
            <person name="Peterson D.G."/>
            <person name="Mehboob-ur-Rahman"/>
            <person name="Ware D."/>
            <person name="Westhoff P."/>
            <person name="Mayer K.F."/>
            <person name="Messing J."/>
            <person name="Rokhsar D.S."/>
        </authorList>
    </citation>
    <scope>NUCLEOTIDE SEQUENCE [LARGE SCALE GENOMIC DNA]</scope>
    <source>
        <strain evidence="2">cv. BTx623</strain>
    </source>
</reference>
<dbReference type="EMBL" id="CM000761">
    <property type="protein sequence ID" value="EER97860.2"/>
    <property type="molecule type" value="Genomic_DNA"/>
</dbReference>
<dbReference type="AlphaFoldDB" id="C5X7V4"/>
<dbReference type="Gramene" id="EER97860">
    <property type="protein sequence ID" value="EER97860"/>
    <property type="gene ID" value="SORBI_3002G011300"/>
</dbReference>
<gene>
    <name evidence="1" type="ORF">SORBI_3002G011300</name>
</gene>
<dbReference type="HOGENOM" id="CLU_110015_1_0_1"/>
<protein>
    <submittedName>
        <fullName evidence="1">Uncharacterized protein</fullName>
    </submittedName>
</protein>
<evidence type="ECO:0000313" key="2">
    <source>
        <dbReference type="Proteomes" id="UP000000768"/>
    </source>
</evidence>